<evidence type="ECO:0000313" key="11">
    <source>
        <dbReference type="EMBL" id="KAK0983735.1"/>
    </source>
</evidence>
<evidence type="ECO:0000256" key="8">
    <source>
        <dbReference type="ARBA" id="ARBA00023212"/>
    </source>
</evidence>
<evidence type="ECO:0000256" key="3">
    <source>
        <dbReference type="ARBA" id="ARBA00022490"/>
    </source>
</evidence>
<evidence type="ECO:0000313" key="12">
    <source>
        <dbReference type="Proteomes" id="UP001175353"/>
    </source>
</evidence>
<comment type="subcellular location">
    <subcellularLocation>
        <location evidence="1">Cytoplasm</location>
        <location evidence="1">Cytoskeleton</location>
        <location evidence="1">Spindle</location>
    </subcellularLocation>
</comment>
<reference evidence="11" key="1">
    <citation type="submission" date="2023-06" db="EMBL/GenBank/DDBJ databases">
        <title>Black Yeasts Isolated from many extreme environments.</title>
        <authorList>
            <person name="Coleine C."/>
            <person name="Stajich J.E."/>
            <person name="Selbmann L."/>
        </authorList>
    </citation>
    <scope>NUCLEOTIDE SEQUENCE</scope>
    <source>
        <strain evidence="11">CCFEE 5200</strain>
    </source>
</reference>
<evidence type="ECO:0000256" key="7">
    <source>
        <dbReference type="ARBA" id="ARBA00023054"/>
    </source>
</evidence>
<organism evidence="11 12">
    <name type="scientific">Friedmanniomyces endolithicus</name>
    <dbReference type="NCBI Taxonomy" id="329885"/>
    <lineage>
        <taxon>Eukaryota</taxon>
        <taxon>Fungi</taxon>
        <taxon>Dikarya</taxon>
        <taxon>Ascomycota</taxon>
        <taxon>Pezizomycotina</taxon>
        <taxon>Dothideomycetes</taxon>
        <taxon>Dothideomycetidae</taxon>
        <taxon>Mycosphaerellales</taxon>
        <taxon>Teratosphaeriaceae</taxon>
        <taxon>Friedmanniomyces</taxon>
    </lineage>
</organism>
<dbReference type="GO" id="GO:0005819">
    <property type="term" value="C:spindle"/>
    <property type="evidence" value="ECO:0007669"/>
    <property type="project" value="UniProtKB-SubCell"/>
</dbReference>
<comment type="similarity">
    <text evidence="2">Belongs to the HAUS1 family.</text>
</comment>
<dbReference type="Proteomes" id="UP001175353">
    <property type="component" value="Unassembled WGS sequence"/>
</dbReference>
<keyword evidence="3" id="KW-0963">Cytoplasm</keyword>
<dbReference type="GO" id="GO:0070652">
    <property type="term" value="C:HAUS complex"/>
    <property type="evidence" value="ECO:0007669"/>
    <property type="project" value="InterPro"/>
</dbReference>
<accession>A0AAN6KI47</accession>
<dbReference type="Pfam" id="PF25762">
    <property type="entry name" value="HAUS1"/>
    <property type="match status" value="1"/>
</dbReference>
<dbReference type="GO" id="GO:0005874">
    <property type="term" value="C:microtubule"/>
    <property type="evidence" value="ECO:0007669"/>
    <property type="project" value="UniProtKB-KW"/>
</dbReference>
<dbReference type="GO" id="GO:0051301">
    <property type="term" value="P:cell division"/>
    <property type="evidence" value="ECO:0007669"/>
    <property type="project" value="UniProtKB-KW"/>
</dbReference>
<keyword evidence="5" id="KW-0493">Microtubule</keyword>
<evidence type="ECO:0000256" key="6">
    <source>
        <dbReference type="ARBA" id="ARBA00022776"/>
    </source>
</evidence>
<evidence type="ECO:0000256" key="1">
    <source>
        <dbReference type="ARBA" id="ARBA00004186"/>
    </source>
</evidence>
<dbReference type="EMBL" id="JAUJLE010000100">
    <property type="protein sequence ID" value="KAK0983735.1"/>
    <property type="molecule type" value="Genomic_DNA"/>
</dbReference>
<evidence type="ECO:0000256" key="10">
    <source>
        <dbReference type="SAM" id="Coils"/>
    </source>
</evidence>
<sequence>MQASASALVGGINVIEVMDSPGDWTATALFSPSKARAQQAQARDWASVESWLSKQHGKRIPSFERNEETLQALLTLATLNEDADEQRVLVEKVERSDLTVATTRSHDGEDVYQTVLDSLSKENLETLDAVAGATVMLNASDFTQICDRLCELTTDQFELSEQLNRTEVQNATIESECSRLERLLIELRADHFQPPPNVLEQTAEWTRSTKQLKAKLAEYDERLGAIRSVPNPSPSVEDVSRLKTEVVVLQNRMNTVTTELAAFDSLPSDPKAAKFVLERARKDLRELTNQRDQLFESLADND</sequence>
<dbReference type="PANTHER" id="PTHR31570">
    <property type="entry name" value="HAUS AUGMIN-LIKE COMPLEX SUBUNIT 1"/>
    <property type="match status" value="1"/>
</dbReference>
<evidence type="ECO:0000256" key="4">
    <source>
        <dbReference type="ARBA" id="ARBA00022618"/>
    </source>
</evidence>
<gene>
    <name evidence="11" type="ORF">LTR91_011100</name>
</gene>
<keyword evidence="7 10" id="KW-0175">Coiled coil</keyword>
<evidence type="ECO:0000256" key="9">
    <source>
        <dbReference type="ARBA" id="ARBA00023306"/>
    </source>
</evidence>
<evidence type="ECO:0000256" key="2">
    <source>
        <dbReference type="ARBA" id="ARBA00005479"/>
    </source>
</evidence>
<proteinExistence type="inferred from homology"/>
<dbReference type="GO" id="GO:0005829">
    <property type="term" value="C:cytosol"/>
    <property type="evidence" value="ECO:0007669"/>
    <property type="project" value="TreeGrafter"/>
</dbReference>
<evidence type="ECO:0000256" key="5">
    <source>
        <dbReference type="ARBA" id="ARBA00022701"/>
    </source>
</evidence>
<dbReference type="GO" id="GO:0051225">
    <property type="term" value="P:spindle assembly"/>
    <property type="evidence" value="ECO:0007669"/>
    <property type="project" value="InterPro"/>
</dbReference>
<keyword evidence="12" id="KW-1185">Reference proteome</keyword>
<evidence type="ECO:0008006" key="13">
    <source>
        <dbReference type="Google" id="ProtNLM"/>
    </source>
</evidence>
<dbReference type="PANTHER" id="PTHR31570:SF1">
    <property type="entry name" value="HAUS AUGMIN-LIKE COMPLEX SUBUNIT 1"/>
    <property type="match status" value="1"/>
</dbReference>
<keyword evidence="4" id="KW-0132">Cell division</keyword>
<dbReference type="AlphaFoldDB" id="A0AAN6KI47"/>
<dbReference type="InterPro" id="IPR026243">
    <property type="entry name" value="HAUS1"/>
</dbReference>
<name>A0AAN6KI47_9PEZI</name>
<comment type="caution">
    <text evidence="11">The sequence shown here is derived from an EMBL/GenBank/DDBJ whole genome shotgun (WGS) entry which is preliminary data.</text>
</comment>
<feature type="coiled-coil region" evidence="10">
    <location>
        <begin position="163"/>
        <end position="190"/>
    </location>
</feature>
<keyword evidence="8" id="KW-0206">Cytoskeleton</keyword>
<keyword evidence="6" id="KW-0498">Mitosis</keyword>
<keyword evidence="9" id="KW-0131">Cell cycle</keyword>
<protein>
    <recommendedName>
        <fullName evidence="13">HAUS augmin-like complex subunit 1</fullName>
    </recommendedName>
</protein>